<dbReference type="Gene3D" id="1.10.260.40">
    <property type="entry name" value="lambda repressor-like DNA-binding domains"/>
    <property type="match status" value="1"/>
</dbReference>
<dbReference type="Pfam" id="PF00356">
    <property type="entry name" value="LacI"/>
    <property type="match status" value="1"/>
</dbReference>
<dbReference type="PANTHER" id="PTHR30146:SF109">
    <property type="entry name" value="HTH-TYPE TRANSCRIPTIONAL REGULATOR GALS"/>
    <property type="match status" value="1"/>
</dbReference>
<evidence type="ECO:0000256" key="2">
    <source>
        <dbReference type="ARBA" id="ARBA00023125"/>
    </source>
</evidence>
<keyword evidence="2" id="KW-0238">DNA-binding</keyword>
<feature type="domain" description="HTH lacI-type" evidence="4">
    <location>
        <begin position="2"/>
        <end position="56"/>
    </location>
</feature>
<name>A0A1R1ETX3_9BACL</name>
<comment type="caution">
    <text evidence="5">The sequence shown here is derived from an EMBL/GenBank/DDBJ whole genome shotgun (WGS) entry which is preliminary data.</text>
</comment>
<dbReference type="STRING" id="297318.BK138_11430"/>
<evidence type="ECO:0000256" key="3">
    <source>
        <dbReference type="ARBA" id="ARBA00023163"/>
    </source>
</evidence>
<evidence type="ECO:0000313" key="5">
    <source>
        <dbReference type="EMBL" id="OMF55303.1"/>
    </source>
</evidence>
<keyword evidence="3" id="KW-0804">Transcription</keyword>
<keyword evidence="6" id="KW-1185">Reference proteome</keyword>
<keyword evidence="1" id="KW-0805">Transcription regulation</keyword>
<dbReference type="Gene3D" id="3.40.50.2300">
    <property type="match status" value="2"/>
</dbReference>
<sequence>MATIKDVAKHANVSTTVVSKALNGYSDVSEETRKKVLKAVEELNYSPNMLAKNLKQKVTKSIALIFSNFEGSSGKDGVLFQMMTGIFEAASHYNYEVLLYTRNLSEQQDKSYWQFCKEHKVSGAVITGLKTTDPYFQEIVDSDFPCVVIDADITGSHTSSVMTDNVGAAQAAIQHLVDLGHRRIGMVNGHNFAVVSNERLKGYRQALQANGIEFDPGLIVNGDYTEEYAYGSAESYLQDHPDVTAVFFASDLMAIGFMNRCRELNVRIPEQLSVIGFDDIVLSSYTSPKLTTVRQDFKRMAMTAFEQVIHLLEHKGTGKHLKIPFQVVDRETTAML</sequence>
<organism evidence="5 6">
    <name type="scientific">Paenibacillus rhizosphaerae</name>
    <dbReference type="NCBI Taxonomy" id="297318"/>
    <lineage>
        <taxon>Bacteria</taxon>
        <taxon>Bacillati</taxon>
        <taxon>Bacillota</taxon>
        <taxon>Bacilli</taxon>
        <taxon>Bacillales</taxon>
        <taxon>Paenibacillaceae</taxon>
        <taxon>Paenibacillus</taxon>
    </lineage>
</organism>
<dbReference type="SUPFAM" id="SSF53822">
    <property type="entry name" value="Periplasmic binding protein-like I"/>
    <property type="match status" value="1"/>
</dbReference>
<dbReference type="Pfam" id="PF13377">
    <property type="entry name" value="Peripla_BP_3"/>
    <property type="match status" value="1"/>
</dbReference>
<dbReference type="EMBL" id="MRTP01000002">
    <property type="protein sequence ID" value="OMF55303.1"/>
    <property type="molecule type" value="Genomic_DNA"/>
</dbReference>
<reference evidence="5 6" key="1">
    <citation type="submission" date="2016-11" db="EMBL/GenBank/DDBJ databases">
        <title>Paenibacillus species isolates.</title>
        <authorList>
            <person name="Beno S.M."/>
        </authorList>
    </citation>
    <scope>NUCLEOTIDE SEQUENCE [LARGE SCALE GENOMIC DNA]</scope>
    <source>
        <strain evidence="5 6">FSL R5-0378</strain>
    </source>
</reference>
<dbReference type="GO" id="GO:0003700">
    <property type="term" value="F:DNA-binding transcription factor activity"/>
    <property type="evidence" value="ECO:0007669"/>
    <property type="project" value="TreeGrafter"/>
</dbReference>
<proteinExistence type="predicted"/>
<accession>A0A1R1ETX3</accession>
<dbReference type="InterPro" id="IPR028082">
    <property type="entry name" value="Peripla_BP_I"/>
</dbReference>
<dbReference type="InterPro" id="IPR010982">
    <property type="entry name" value="Lambda_DNA-bd_dom_sf"/>
</dbReference>
<dbReference type="Proteomes" id="UP000187172">
    <property type="component" value="Unassembled WGS sequence"/>
</dbReference>
<dbReference type="InterPro" id="IPR000843">
    <property type="entry name" value="HTH_LacI"/>
</dbReference>
<protein>
    <submittedName>
        <fullName evidence="5">LacI family transcriptional regulator</fullName>
    </submittedName>
</protein>
<dbReference type="AlphaFoldDB" id="A0A1R1ETX3"/>
<dbReference type="CDD" id="cd06267">
    <property type="entry name" value="PBP1_LacI_sugar_binding-like"/>
    <property type="match status" value="1"/>
</dbReference>
<dbReference type="RefSeq" id="WP_076169698.1">
    <property type="nucleotide sequence ID" value="NZ_MRTP01000002.1"/>
</dbReference>
<dbReference type="InterPro" id="IPR046335">
    <property type="entry name" value="LacI/GalR-like_sensor"/>
</dbReference>
<evidence type="ECO:0000259" key="4">
    <source>
        <dbReference type="PROSITE" id="PS50932"/>
    </source>
</evidence>
<evidence type="ECO:0000256" key="1">
    <source>
        <dbReference type="ARBA" id="ARBA00023015"/>
    </source>
</evidence>
<dbReference type="PROSITE" id="PS50932">
    <property type="entry name" value="HTH_LACI_2"/>
    <property type="match status" value="1"/>
</dbReference>
<dbReference type="PANTHER" id="PTHR30146">
    <property type="entry name" value="LACI-RELATED TRANSCRIPTIONAL REPRESSOR"/>
    <property type="match status" value="1"/>
</dbReference>
<dbReference type="GO" id="GO:0000976">
    <property type="term" value="F:transcription cis-regulatory region binding"/>
    <property type="evidence" value="ECO:0007669"/>
    <property type="project" value="TreeGrafter"/>
</dbReference>
<dbReference type="CDD" id="cd01392">
    <property type="entry name" value="HTH_LacI"/>
    <property type="match status" value="1"/>
</dbReference>
<evidence type="ECO:0000313" key="6">
    <source>
        <dbReference type="Proteomes" id="UP000187172"/>
    </source>
</evidence>
<dbReference type="SUPFAM" id="SSF47413">
    <property type="entry name" value="lambda repressor-like DNA-binding domains"/>
    <property type="match status" value="1"/>
</dbReference>
<dbReference type="SMART" id="SM00354">
    <property type="entry name" value="HTH_LACI"/>
    <property type="match status" value="1"/>
</dbReference>
<gene>
    <name evidence="5" type="ORF">BK138_11430</name>
</gene>